<dbReference type="InterPro" id="IPR003898">
    <property type="entry name" value="Borpert_toxA"/>
</dbReference>
<dbReference type="EMBL" id="LGUI01000002">
    <property type="protein sequence ID" value="PNE34426.1"/>
    <property type="molecule type" value="Genomic_DNA"/>
</dbReference>
<dbReference type="GO" id="GO:0005576">
    <property type="term" value="C:extracellular region"/>
    <property type="evidence" value="ECO:0007669"/>
    <property type="project" value="InterPro"/>
</dbReference>
<dbReference type="OrthoDB" id="4223934at2"/>
<dbReference type="Gene3D" id="3.90.210.10">
    <property type="entry name" value="Heat-Labile Enterotoxin, subunit A"/>
    <property type="match status" value="1"/>
</dbReference>
<dbReference type="EMBL" id="JACHJF010000005">
    <property type="protein sequence ID" value="MBB5118975.1"/>
    <property type="molecule type" value="Genomic_DNA"/>
</dbReference>
<dbReference type="RefSeq" id="WP_102917493.1">
    <property type="nucleotide sequence ID" value="NZ_JACHJF010000005.1"/>
</dbReference>
<feature type="region of interest" description="Disordered" evidence="1">
    <location>
        <begin position="289"/>
        <end position="316"/>
    </location>
</feature>
<dbReference type="AlphaFoldDB" id="A0A2N8P079"/>
<dbReference type="SUPFAM" id="SSF56399">
    <property type="entry name" value="ADP-ribosylation"/>
    <property type="match status" value="1"/>
</dbReference>
<protein>
    <submittedName>
        <fullName evidence="3">Uncharacterized protein</fullName>
    </submittedName>
</protein>
<dbReference type="Proteomes" id="UP000528608">
    <property type="component" value="Unassembled WGS sequence"/>
</dbReference>
<evidence type="ECO:0000313" key="5">
    <source>
        <dbReference type="Proteomes" id="UP000528608"/>
    </source>
</evidence>
<reference evidence="4" key="1">
    <citation type="submission" date="2015-07" db="EMBL/GenBank/DDBJ databases">
        <authorList>
            <person name="Graham D.E."/>
            <person name="Giannone R.J."/>
            <person name="Gulvik C.A."/>
            <person name="Hettich R.L."/>
            <person name="Klingeman D.M."/>
            <person name="Mahan K.M."/>
            <person name="Parry R.J."/>
            <person name="Spain J.C."/>
        </authorList>
    </citation>
    <scope>NUCLEOTIDE SEQUENCE [LARGE SCALE GENOMIC DNA]</scope>
    <source>
        <strain evidence="4">ATCC 27428</strain>
    </source>
</reference>
<organism evidence="3 4">
    <name type="scientific">Streptomyces eurocidicus</name>
    <name type="common">Streptoverticillium eurocidicus</name>
    <dbReference type="NCBI Taxonomy" id="66423"/>
    <lineage>
        <taxon>Bacteria</taxon>
        <taxon>Bacillati</taxon>
        <taxon>Actinomycetota</taxon>
        <taxon>Actinomycetes</taxon>
        <taxon>Kitasatosporales</taxon>
        <taxon>Streptomycetaceae</taxon>
        <taxon>Streptomyces</taxon>
    </lineage>
</organism>
<reference evidence="3" key="2">
    <citation type="submission" date="2015-07" db="EMBL/GenBank/DDBJ databases">
        <authorList>
            <person name="Noorani M."/>
        </authorList>
    </citation>
    <scope>NUCLEOTIDE SEQUENCE [LARGE SCALE GENOMIC DNA]</scope>
    <source>
        <strain evidence="3">ATCC 27428</strain>
    </source>
</reference>
<dbReference type="Proteomes" id="UP000235945">
    <property type="component" value="Unassembled WGS sequence"/>
</dbReference>
<name>A0A2N8P079_STREU</name>
<proteinExistence type="predicted"/>
<dbReference type="GO" id="GO:0003950">
    <property type="term" value="F:NAD+ poly-ADP-ribosyltransferase activity"/>
    <property type="evidence" value="ECO:0007669"/>
    <property type="project" value="InterPro"/>
</dbReference>
<gene>
    <name evidence="3" type="ORF">AF335_07470</name>
    <name evidence="2" type="ORF">FHS36_002408</name>
</gene>
<reference evidence="2 5" key="3">
    <citation type="submission" date="2020-08" db="EMBL/GenBank/DDBJ databases">
        <title>Genomic Encyclopedia of Type Strains, Phase III (KMG-III): the genomes of soil and plant-associated and newly described type strains.</title>
        <authorList>
            <person name="Whitman W."/>
        </authorList>
    </citation>
    <scope>NUCLEOTIDE SEQUENCE [LARGE SCALE GENOMIC DNA]</scope>
    <source>
        <strain evidence="2 5">CECT 3259</strain>
    </source>
</reference>
<accession>A0A2N8P079</accession>
<evidence type="ECO:0000313" key="4">
    <source>
        <dbReference type="Proteomes" id="UP000235945"/>
    </source>
</evidence>
<dbReference type="Pfam" id="PF02917">
    <property type="entry name" value="Pertussis_S1"/>
    <property type="match status" value="1"/>
</dbReference>
<evidence type="ECO:0000256" key="1">
    <source>
        <dbReference type="SAM" id="MobiDB-lite"/>
    </source>
</evidence>
<keyword evidence="4" id="KW-1185">Reference proteome</keyword>
<sequence>MPNGSQKKLLPIFPYVPKRVPDWVYRIDGRGPEEIFKNGFTGWDTYYDIPGHLADWKNFDKKSGFVSVARDADTAIKMFVRWELGDLLKTMKETDLNAGLTVLELGKKGYSSEAELSKLRKIARELAEDRDGTYLKKWLYVIKPTKYLISMEGNVLDPGRIRHVGGRARKLVKEATEWDAPWHIPPQRILEAYQVDITLRFTFSERPDGRLPVKQHAWSSARDFIKHERDRRKGFPGFDRGFRYNPFEDEAARWTGLVGYWTKLEEAPWTPGSRKFTAPRGWRGEKEFWPDQGQTGPSHPFGTPAEVTPVVPQWAR</sequence>
<evidence type="ECO:0000313" key="2">
    <source>
        <dbReference type="EMBL" id="MBB5118975.1"/>
    </source>
</evidence>
<comment type="caution">
    <text evidence="3">The sequence shown here is derived from an EMBL/GenBank/DDBJ whole genome shotgun (WGS) entry which is preliminary data.</text>
</comment>
<evidence type="ECO:0000313" key="3">
    <source>
        <dbReference type="EMBL" id="PNE34426.1"/>
    </source>
</evidence>